<keyword evidence="1" id="KW-0732">Signal</keyword>
<evidence type="ECO:0000313" key="2">
    <source>
        <dbReference type="EMBL" id="TWI89344.1"/>
    </source>
</evidence>
<dbReference type="RefSeq" id="WP_145715606.1">
    <property type="nucleotide sequence ID" value="NZ_BAAAFY010000001.1"/>
</dbReference>
<sequence>MNARFLLSLACMLPLFATNSFAQYINNQSTAAQSATAWITGEYRTNTAFRLTRDGANFIQTGFIMRNAAQDKGVNLQLTGDAVPGLGIWIVSSAGIWNERMRITESGNVGIGTTSPAFPLHISNNTINGVTVQNTGSPSPDAGSFFRAYSTGLPFATGQRFGGLIFGNNPSGSTSYYTAAKIEANAGSSWTEGSSHPSYMTFFTTSIGAVAATEKIRITPSGNVGIGTTITGEYKLAVEGTIGARKMKVTQAAWADFVFRPDYKLPTLQEVEQFVNEHQHLPDVPSEKEVAENGLDLGEMNKKLLQKVEELTLYLIQQQKLNEAQSKRIAALEEVIKNIKSK</sequence>
<evidence type="ECO:0000256" key="1">
    <source>
        <dbReference type="SAM" id="SignalP"/>
    </source>
</evidence>
<dbReference type="OrthoDB" id="767836at2"/>
<dbReference type="EMBL" id="VLLG01000003">
    <property type="protein sequence ID" value="TWI89344.1"/>
    <property type="molecule type" value="Genomic_DNA"/>
</dbReference>
<protein>
    <recommendedName>
        <fullName evidence="4">BZIP transcription factor</fullName>
    </recommendedName>
</protein>
<feature type="signal peptide" evidence="1">
    <location>
        <begin position="1"/>
        <end position="22"/>
    </location>
</feature>
<keyword evidence="3" id="KW-1185">Reference proteome</keyword>
<proteinExistence type="predicted"/>
<dbReference type="AlphaFoldDB" id="A0A562T885"/>
<feature type="chain" id="PRO_5022140568" description="BZIP transcription factor" evidence="1">
    <location>
        <begin position="23"/>
        <end position="342"/>
    </location>
</feature>
<dbReference type="Proteomes" id="UP000316778">
    <property type="component" value="Unassembled WGS sequence"/>
</dbReference>
<name>A0A562T885_CHIJA</name>
<reference evidence="2 3" key="1">
    <citation type="journal article" date="2013" name="Stand. Genomic Sci.">
        <title>Genomic Encyclopedia of Type Strains, Phase I: The one thousand microbial genomes (KMG-I) project.</title>
        <authorList>
            <person name="Kyrpides N.C."/>
            <person name="Woyke T."/>
            <person name="Eisen J.A."/>
            <person name="Garrity G."/>
            <person name="Lilburn T.G."/>
            <person name="Beck B.J."/>
            <person name="Whitman W.B."/>
            <person name="Hugenholtz P."/>
            <person name="Klenk H.P."/>
        </authorList>
    </citation>
    <scope>NUCLEOTIDE SEQUENCE [LARGE SCALE GENOMIC DNA]</scope>
    <source>
        <strain evidence="2 3">DSM 13484</strain>
    </source>
</reference>
<comment type="caution">
    <text evidence="2">The sequence shown here is derived from an EMBL/GenBank/DDBJ whole genome shotgun (WGS) entry which is preliminary data.</text>
</comment>
<evidence type="ECO:0008006" key="4">
    <source>
        <dbReference type="Google" id="ProtNLM"/>
    </source>
</evidence>
<gene>
    <name evidence="2" type="ORF">LX66_3441</name>
</gene>
<organism evidence="2 3">
    <name type="scientific">Chitinophaga japonensis</name>
    <name type="common">Flexibacter japonensis</name>
    <dbReference type="NCBI Taxonomy" id="104662"/>
    <lineage>
        <taxon>Bacteria</taxon>
        <taxon>Pseudomonadati</taxon>
        <taxon>Bacteroidota</taxon>
        <taxon>Chitinophagia</taxon>
        <taxon>Chitinophagales</taxon>
        <taxon>Chitinophagaceae</taxon>
        <taxon>Chitinophaga</taxon>
    </lineage>
</organism>
<accession>A0A562T885</accession>
<evidence type="ECO:0000313" key="3">
    <source>
        <dbReference type="Proteomes" id="UP000316778"/>
    </source>
</evidence>